<evidence type="ECO:0000256" key="7">
    <source>
        <dbReference type="SAM" id="SignalP"/>
    </source>
</evidence>
<dbReference type="Gene3D" id="1.20.58.390">
    <property type="entry name" value="Neurotransmitter-gated ion-channel transmembrane domain"/>
    <property type="match status" value="1"/>
</dbReference>
<dbReference type="AlphaFoldDB" id="A0A9Q1CM01"/>
<name>A0A9Q1CM01_HOLLE</name>
<feature type="compositionally biased region" description="Basic and acidic residues" evidence="5">
    <location>
        <begin position="378"/>
        <end position="394"/>
    </location>
</feature>
<evidence type="ECO:0000256" key="6">
    <source>
        <dbReference type="SAM" id="Phobius"/>
    </source>
</evidence>
<dbReference type="Gene3D" id="2.70.170.10">
    <property type="entry name" value="Neurotransmitter-gated ion-channel ligand-binding domain"/>
    <property type="match status" value="1"/>
</dbReference>
<dbReference type="InterPro" id="IPR036719">
    <property type="entry name" value="Neuro-gated_channel_TM_sf"/>
</dbReference>
<feature type="transmembrane region" description="Helical" evidence="6">
    <location>
        <begin position="309"/>
        <end position="331"/>
    </location>
</feature>
<dbReference type="Pfam" id="PF02931">
    <property type="entry name" value="Neur_chan_LBD"/>
    <property type="match status" value="1"/>
</dbReference>
<dbReference type="GO" id="GO:0016020">
    <property type="term" value="C:membrane"/>
    <property type="evidence" value="ECO:0007669"/>
    <property type="project" value="UniProtKB-SubCell"/>
</dbReference>
<reference evidence="9" key="1">
    <citation type="submission" date="2021-10" db="EMBL/GenBank/DDBJ databases">
        <title>Tropical sea cucumber genome reveals ecological adaptation and Cuvierian tubules defense mechanism.</title>
        <authorList>
            <person name="Chen T."/>
        </authorList>
    </citation>
    <scope>NUCLEOTIDE SEQUENCE</scope>
    <source>
        <strain evidence="9">Nanhai2018</strain>
        <tissue evidence="9">Muscle</tissue>
    </source>
</reference>
<dbReference type="SUPFAM" id="SSF90112">
    <property type="entry name" value="Neurotransmitter-gated ion-channel transmembrane pore"/>
    <property type="match status" value="1"/>
</dbReference>
<sequence length="456" mass="52030">MVQGMCFSIAMVLLLYGTAPRQVESSSSEVHLKLLGDLLDNYTKPFMRPVNETTKTVDVGIRFSPIFSSLDETQEELKTRGMLALKWTDYRLRWDPTDYDGINETNIPLLFNEKQRVWIPEVYLYECLVTDFKSLFTETIGVTLIYTGEVHWYTLANTRTYCTVENGKFPFDVQTCPLTFTTWLYQSNEQTFYTIDDLVKNDTYKKYEMSNALWTSKINDVKVEMISYDCESCNGEKQSYVRYELMLTRGQSGLLVLIFVSPCIVVAILTTCVICLPHVDAPAYALTCVLTFFVYLMFLYSRLPPTGGAYIGIFMILMILGGVLAVFYAVFSKHDCHPCVKCGARDRERHGSTNYGATEDGQSINEEHETENVGQEEVTTHNKEGARAKETLTRSKDTDSAEDFSKSCCCRCCRRRCRRCYRCCCCFRYCRHCRCCPSVGLCDVYSGPPGKSNNGL</sequence>
<feature type="compositionally biased region" description="Polar residues" evidence="5">
    <location>
        <begin position="352"/>
        <end position="364"/>
    </location>
</feature>
<evidence type="ECO:0000313" key="10">
    <source>
        <dbReference type="Proteomes" id="UP001152320"/>
    </source>
</evidence>
<keyword evidence="7" id="KW-0732">Signal</keyword>
<evidence type="ECO:0000256" key="1">
    <source>
        <dbReference type="ARBA" id="ARBA00004141"/>
    </source>
</evidence>
<dbReference type="OrthoDB" id="410315at2759"/>
<dbReference type="InterPro" id="IPR038050">
    <property type="entry name" value="Neuro_actylchol_rec"/>
</dbReference>
<dbReference type="CDD" id="cd18989">
    <property type="entry name" value="LGIC_ECD_cation"/>
    <property type="match status" value="1"/>
</dbReference>
<keyword evidence="10" id="KW-1185">Reference proteome</keyword>
<evidence type="ECO:0000256" key="4">
    <source>
        <dbReference type="ARBA" id="ARBA00023136"/>
    </source>
</evidence>
<keyword evidence="9" id="KW-0675">Receptor</keyword>
<gene>
    <name evidence="9" type="ORF">HOLleu_05667</name>
</gene>
<keyword evidence="4 6" id="KW-0472">Membrane</keyword>
<dbReference type="GO" id="GO:0005230">
    <property type="term" value="F:extracellular ligand-gated monoatomic ion channel activity"/>
    <property type="evidence" value="ECO:0007669"/>
    <property type="project" value="InterPro"/>
</dbReference>
<organism evidence="9 10">
    <name type="scientific">Holothuria leucospilota</name>
    <name type="common">Black long sea cucumber</name>
    <name type="synonym">Mertensiothuria leucospilota</name>
    <dbReference type="NCBI Taxonomy" id="206669"/>
    <lineage>
        <taxon>Eukaryota</taxon>
        <taxon>Metazoa</taxon>
        <taxon>Echinodermata</taxon>
        <taxon>Eleutherozoa</taxon>
        <taxon>Echinozoa</taxon>
        <taxon>Holothuroidea</taxon>
        <taxon>Aspidochirotacea</taxon>
        <taxon>Aspidochirotida</taxon>
        <taxon>Holothuriidae</taxon>
        <taxon>Holothuria</taxon>
    </lineage>
</organism>
<feature type="region of interest" description="Disordered" evidence="5">
    <location>
        <begin position="346"/>
        <end position="394"/>
    </location>
</feature>
<dbReference type="GO" id="GO:0004888">
    <property type="term" value="F:transmembrane signaling receptor activity"/>
    <property type="evidence" value="ECO:0007669"/>
    <property type="project" value="InterPro"/>
</dbReference>
<dbReference type="Proteomes" id="UP001152320">
    <property type="component" value="Chromosome 2"/>
</dbReference>
<evidence type="ECO:0000259" key="8">
    <source>
        <dbReference type="Pfam" id="PF02931"/>
    </source>
</evidence>
<dbReference type="EMBL" id="JAIZAY010000002">
    <property type="protein sequence ID" value="KAJ8046849.1"/>
    <property type="molecule type" value="Genomic_DNA"/>
</dbReference>
<accession>A0A9Q1CM01</accession>
<feature type="transmembrane region" description="Helical" evidence="6">
    <location>
        <begin position="283"/>
        <end position="303"/>
    </location>
</feature>
<comment type="subcellular location">
    <subcellularLocation>
        <location evidence="1">Membrane</location>
        <topology evidence="1">Multi-pass membrane protein</topology>
    </subcellularLocation>
</comment>
<feature type="chain" id="PRO_5040411748" evidence="7">
    <location>
        <begin position="26"/>
        <end position="456"/>
    </location>
</feature>
<feature type="domain" description="Neurotransmitter-gated ion-channel ligand-binding" evidence="8">
    <location>
        <begin position="33"/>
        <end position="249"/>
    </location>
</feature>
<evidence type="ECO:0000313" key="9">
    <source>
        <dbReference type="EMBL" id="KAJ8046849.1"/>
    </source>
</evidence>
<feature type="transmembrane region" description="Helical" evidence="6">
    <location>
        <begin position="254"/>
        <end position="276"/>
    </location>
</feature>
<protein>
    <submittedName>
        <fullName evidence="9">Neuronal acetylcholine receptor subunit alpha-10</fullName>
    </submittedName>
</protein>
<evidence type="ECO:0000256" key="5">
    <source>
        <dbReference type="SAM" id="MobiDB-lite"/>
    </source>
</evidence>
<comment type="caution">
    <text evidence="9">The sequence shown here is derived from an EMBL/GenBank/DDBJ whole genome shotgun (WGS) entry which is preliminary data.</text>
</comment>
<dbReference type="SUPFAM" id="SSF63712">
    <property type="entry name" value="Nicotinic receptor ligand binding domain-like"/>
    <property type="match status" value="1"/>
</dbReference>
<proteinExistence type="predicted"/>
<keyword evidence="3 6" id="KW-1133">Transmembrane helix</keyword>
<evidence type="ECO:0000256" key="3">
    <source>
        <dbReference type="ARBA" id="ARBA00022989"/>
    </source>
</evidence>
<keyword evidence="2 6" id="KW-0812">Transmembrane</keyword>
<dbReference type="InterPro" id="IPR006201">
    <property type="entry name" value="Neur_channel"/>
</dbReference>
<evidence type="ECO:0000256" key="2">
    <source>
        <dbReference type="ARBA" id="ARBA00022692"/>
    </source>
</evidence>
<feature type="signal peptide" evidence="7">
    <location>
        <begin position="1"/>
        <end position="25"/>
    </location>
</feature>
<dbReference type="InterPro" id="IPR036734">
    <property type="entry name" value="Neur_chan_lig-bd_sf"/>
</dbReference>
<dbReference type="InterPro" id="IPR006202">
    <property type="entry name" value="Neur_chan_lig-bd"/>
</dbReference>
<dbReference type="PANTHER" id="PTHR18945">
    <property type="entry name" value="NEUROTRANSMITTER GATED ION CHANNEL"/>
    <property type="match status" value="1"/>
</dbReference>